<reference evidence="1" key="1">
    <citation type="journal article" date="2014" name="Int. J. Syst. Evol. Microbiol.">
        <title>Complete genome sequence of Corynebacterium casei LMG S-19264T (=DSM 44701T), isolated from a smear-ripened cheese.</title>
        <authorList>
            <consortium name="US DOE Joint Genome Institute (JGI-PGF)"/>
            <person name="Walter F."/>
            <person name="Albersmeier A."/>
            <person name="Kalinowski J."/>
            <person name="Ruckert C."/>
        </authorList>
    </citation>
    <scope>NUCLEOTIDE SEQUENCE</scope>
    <source>
        <strain evidence="1">JCM 3035</strain>
    </source>
</reference>
<protein>
    <recommendedName>
        <fullName evidence="3">Asparagine synthase</fullName>
    </recommendedName>
</protein>
<proteinExistence type="predicted"/>
<comment type="caution">
    <text evidence="1">The sequence shown here is derived from an EMBL/GenBank/DDBJ whole genome shotgun (WGS) entry which is preliminary data.</text>
</comment>
<keyword evidence="2" id="KW-1185">Reference proteome</keyword>
<dbReference type="AlphaFoldDB" id="A0A917QX69"/>
<evidence type="ECO:0000313" key="2">
    <source>
        <dbReference type="Proteomes" id="UP000637788"/>
    </source>
</evidence>
<dbReference type="SUPFAM" id="SSF52402">
    <property type="entry name" value="Adenine nucleotide alpha hydrolases-like"/>
    <property type="match status" value="1"/>
</dbReference>
<organism evidence="1 2">
    <name type="scientific">Streptomyces flaveus</name>
    <dbReference type="NCBI Taxonomy" id="66370"/>
    <lineage>
        <taxon>Bacteria</taxon>
        <taxon>Bacillati</taxon>
        <taxon>Actinomycetota</taxon>
        <taxon>Actinomycetes</taxon>
        <taxon>Kitasatosporales</taxon>
        <taxon>Streptomycetaceae</taxon>
        <taxon>Streptomyces</taxon>
        <taxon>Streptomyces aurantiacus group</taxon>
    </lineage>
</organism>
<accession>A0A917QX69</accession>
<gene>
    <name evidence="1" type="ORF">GCM10010094_37540</name>
</gene>
<sequence length="525" mass="57777">MLKLQINPQRLDGSWTWNGNRLESGRSWIEPLAHPALDCLTVADRSTGATFVTVRELLPDREDHGRRAVVELPTDGYHRLLDEARQWPLDFATVETTRTGQVSLTAGTHGTAPVYLAANDGILHGSWNMADAARHLPTVILDVVETTRLLALWFRYTHRTSFTGLYRLTERATATFDGGSLSFQMPEAARHSTARRLRPDSDVLAAYEELLNGVLDRHVFDPDTTTAHLSGGMDSAVTGTHASLRYPGRILASAMLLPGPGGVQQRRRRQEMIRRAQFRADVTTDADALAPLHSTGRRALGGFVNPYEESYHEATAALVEALTAHGVRTVITGIGGDEMLALTPTEAPHLPVGPAHLTTPWLGPVAREVLHDAEAGTAPPTVVNEMTLLALASAAPLLLDAGIWPIHPFADPAMIRFGEWLPRDWRSDKTLHRRRLTHLGLSDDVVRPRLPENFTHVMHKALREHIPAHADRILKDGSPLIDAKLIDPDTFAETVRRIRVGTILETDDRLADVIAADLAARNARS</sequence>
<dbReference type="Gene3D" id="3.40.50.620">
    <property type="entry name" value="HUPs"/>
    <property type="match status" value="1"/>
</dbReference>
<evidence type="ECO:0008006" key="3">
    <source>
        <dbReference type="Google" id="ProtNLM"/>
    </source>
</evidence>
<name>A0A917QX69_9ACTN</name>
<evidence type="ECO:0000313" key="1">
    <source>
        <dbReference type="EMBL" id="GGK72991.1"/>
    </source>
</evidence>
<reference evidence="1" key="2">
    <citation type="submission" date="2020-09" db="EMBL/GenBank/DDBJ databases">
        <authorList>
            <person name="Sun Q."/>
            <person name="Ohkuma M."/>
        </authorList>
    </citation>
    <scope>NUCLEOTIDE SEQUENCE</scope>
    <source>
        <strain evidence="1">JCM 3035</strain>
    </source>
</reference>
<dbReference type="InterPro" id="IPR014729">
    <property type="entry name" value="Rossmann-like_a/b/a_fold"/>
</dbReference>
<dbReference type="EMBL" id="BMPQ01000008">
    <property type="protein sequence ID" value="GGK72991.1"/>
    <property type="molecule type" value="Genomic_DNA"/>
</dbReference>
<dbReference type="Proteomes" id="UP000637788">
    <property type="component" value="Unassembled WGS sequence"/>
</dbReference>